<dbReference type="Proteomes" id="UP000243589">
    <property type="component" value="Unassembled WGS sequence"/>
</dbReference>
<dbReference type="EMBL" id="LQQC01000010">
    <property type="protein sequence ID" value="KXZ58036.1"/>
    <property type="molecule type" value="Genomic_DNA"/>
</dbReference>
<dbReference type="InterPro" id="IPR026487">
    <property type="entry name" value="CHP04141"/>
</dbReference>
<dbReference type="AlphaFoldDB" id="A0A150H7G8"/>
<sequence>MKSRRLTFYLLREDIADFDDALDPDKPSVTVEIDPSTGIDGRFFYVKPQPSVPAWVSFVQPLLTDQLSGIRSASTSGLLLLRTSGRIFALTFGYGRSLLDLSKIEYQFGLRVALNRIDPRQIRSLDTKTFEDLVVSTNTQVSKSAELPTFGVDISRDILRAVTGEPRDQTFSKRIAGADSLVMGVTTPSLELPAICDDLLTAFDADDYKTDFGWIDQLSLVRDDATVEALNNLLVAQLRTGSTGATHLAMPETIDWEDIDGFTIAGTRSHVYEDLDLDDYLSRLGDDRATITLKNLKTRSVSVRFGRSGNFDKRWNLYQCIVTEQRLDSRLHVLIEGRWFAVSSTLVEEVDAFAAGLPDTHVALPPARSGEIEADYNTRLAASSPQHLLKLDARIKRPGGASSGIEFCDVLSDQGDLIHVKRKSRSATLSHLFAQGSVSASTFINDGAFRTQVRQLIEDEVAAESRETWLRLVPRVDETVDRSRYRVTYAVIANSTREGRDWLPFFSKLNLMQQGRQLVTMGFSVAVARVPITDSE</sequence>
<dbReference type="PATRIC" id="fig|479117.4.peg.1066"/>
<gene>
    <name evidence="1" type="ORF">Bravens_01068</name>
</gene>
<keyword evidence="2" id="KW-1185">Reference proteome</keyword>
<accession>A0A150H7G8</accession>
<evidence type="ECO:0000313" key="2">
    <source>
        <dbReference type="Proteomes" id="UP000243589"/>
    </source>
</evidence>
<evidence type="ECO:0008006" key="3">
    <source>
        <dbReference type="Google" id="ProtNLM"/>
    </source>
</evidence>
<comment type="caution">
    <text evidence="1">The sequence shown here is derived from an EMBL/GenBank/DDBJ whole genome shotgun (WGS) entry which is preliminary data.</text>
</comment>
<reference evidence="1 2" key="1">
    <citation type="submission" date="2016-01" db="EMBL/GenBank/DDBJ databases">
        <title>Use of Whole Genome Sequencing to ascertain that Brevibacterium massiliense (Roux, Raoult 2009) is a later heterotypic synonym of Brevibacterium ravenspurgense (Mages 2008).</title>
        <authorList>
            <person name="Bernier A.-M."/>
            <person name="Burdz T."/>
            <person name="Huynh C."/>
            <person name="Pachecho A.L."/>
            <person name="Wiebe D."/>
            <person name="Bonner C."/>
            <person name="Bernard K."/>
        </authorList>
    </citation>
    <scope>NUCLEOTIDE SEQUENCE [LARGE SCALE GENOMIC DNA]</scope>
    <source>
        <strain evidence="1 2">CCUG56047</strain>
    </source>
</reference>
<dbReference type="NCBIfam" id="TIGR04141">
    <property type="entry name" value="TIGR04141 family sporadically distributed protein"/>
    <property type="match status" value="1"/>
</dbReference>
<name>A0A150H7G8_9MICO</name>
<dbReference type="Pfam" id="PF19614">
    <property type="entry name" value="DUF6119"/>
    <property type="match status" value="1"/>
</dbReference>
<organism evidence="1 2">
    <name type="scientific">Brevibacterium ravenspurgense</name>
    <dbReference type="NCBI Taxonomy" id="479117"/>
    <lineage>
        <taxon>Bacteria</taxon>
        <taxon>Bacillati</taxon>
        <taxon>Actinomycetota</taxon>
        <taxon>Actinomycetes</taxon>
        <taxon>Micrococcales</taxon>
        <taxon>Brevibacteriaceae</taxon>
        <taxon>Brevibacterium</taxon>
    </lineage>
</organism>
<dbReference type="RefSeq" id="WP_062021020.1">
    <property type="nucleotide sequence ID" value="NZ_LQQC01000010.1"/>
</dbReference>
<evidence type="ECO:0000313" key="1">
    <source>
        <dbReference type="EMBL" id="KXZ58036.1"/>
    </source>
</evidence>
<proteinExistence type="predicted"/>
<protein>
    <recommendedName>
        <fullName evidence="3">Sporadically distributed protein, TIGR04141 family</fullName>
    </recommendedName>
</protein>